<organism evidence="1 2">
    <name type="scientific">Bacillus thuringiensis subsp. jegathesan</name>
    <dbReference type="NCBI Taxonomy" id="56955"/>
    <lineage>
        <taxon>Bacteria</taxon>
        <taxon>Bacillati</taxon>
        <taxon>Bacillota</taxon>
        <taxon>Bacilli</taxon>
        <taxon>Bacillales</taxon>
        <taxon>Bacillaceae</taxon>
        <taxon>Bacillus</taxon>
        <taxon>Bacillus cereus group</taxon>
    </lineage>
</organism>
<gene>
    <name evidence="1" type="ORF">BK750_09770</name>
</gene>
<dbReference type="RefSeq" id="WP_086403964.1">
    <property type="nucleotide sequence ID" value="NZ_MOOS01000083.1"/>
</dbReference>
<dbReference type="EMBL" id="MOOS01000083">
    <property type="protein sequence ID" value="OUB71855.1"/>
    <property type="molecule type" value="Genomic_DNA"/>
</dbReference>
<sequence>MGEVTSAEVIGEARGGATIKIRAVIDDKSYIGEMRKSNREMLQPIFRDHKEEIMKMFKSAEIAKYLLFKFEEDPVFIESLERGDNK</sequence>
<proteinExistence type="predicted"/>
<evidence type="ECO:0000313" key="1">
    <source>
        <dbReference type="EMBL" id="OUB71855.1"/>
    </source>
</evidence>
<evidence type="ECO:0000313" key="2">
    <source>
        <dbReference type="Proteomes" id="UP000194853"/>
    </source>
</evidence>
<dbReference type="Proteomes" id="UP000194853">
    <property type="component" value="Unassembled WGS sequence"/>
</dbReference>
<name>A0A9X6MCH0_BACTJ</name>
<protein>
    <submittedName>
        <fullName evidence="1">Uncharacterized protein</fullName>
    </submittedName>
</protein>
<accession>A0A9X6MCH0</accession>
<comment type="caution">
    <text evidence="1">The sequence shown here is derived from an EMBL/GenBank/DDBJ whole genome shotgun (WGS) entry which is preliminary data.</text>
</comment>
<reference evidence="1 2" key="1">
    <citation type="submission" date="2016-10" db="EMBL/GenBank/DDBJ databases">
        <title>Comparative genomics of Bacillus thuringiensis reveals a path to pathogens against multiple invertebrate hosts.</title>
        <authorList>
            <person name="Zheng J."/>
            <person name="Gao Q."/>
            <person name="Liu H."/>
            <person name="Peng D."/>
            <person name="Ruan L."/>
            <person name="Sun M."/>
        </authorList>
    </citation>
    <scope>NUCLEOTIDE SEQUENCE [LARGE SCALE GENOMIC DNA]</scope>
    <source>
        <strain evidence="1">BGSC 4CF1</strain>
    </source>
</reference>
<dbReference type="AlphaFoldDB" id="A0A9X6MCH0"/>